<dbReference type="InterPro" id="IPR027469">
    <property type="entry name" value="Cation_efflux_TMD_sf"/>
</dbReference>
<dbReference type="KEGG" id="rsa:RSal33209_3136"/>
<dbReference type="AlphaFoldDB" id="A9WUI3"/>
<proteinExistence type="predicted"/>
<dbReference type="STRING" id="288705.RSal33209_3136"/>
<dbReference type="Proteomes" id="UP000002007">
    <property type="component" value="Chromosome"/>
</dbReference>
<dbReference type="PANTHER" id="PTHR13414">
    <property type="entry name" value="HUEL-CATION TRANSPORTER"/>
    <property type="match status" value="1"/>
</dbReference>
<dbReference type="GO" id="GO:0008324">
    <property type="term" value="F:monoatomic cation transmembrane transporter activity"/>
    <property type="evidence" value="ECO:0007669"/>
    <property type="project" value="InterPro"/>
</dbReference>
<evidence type="ECO:0000256" key="6">
    <source>
        <dbReference type="SAM" id="Phobius"/>
    </source>
</evidence>
<organism evidence="7 8">
    <name type="scientific">Renibacterium salmoninarum (strain ATCC 33209 / DSM 20767 / JCM 11484 / NBRC 15589 / NCIMB 2235)</name>
    <dbReference type="NCBI Taxonomy" id="288705"/>
    <lineage>
        <taxon>Bacteria</taxon>
        <taxon>Bacillati</taxon>
        <taxon>Actinomycetota</taxon>
        <taxon>Actinomycetes</taxon>
        <taxon>Micrococcales</taxon>
        <taxon>Micrococcaceae</taxon>
        <taxon>Renibacterium</taxon>
    </lineage>
</organism>
<keyword evidence="8" id="KW-1185">Reference proteome</keyword>
<dbReference type="eggNOG" id="COG0053">
    <property type="taxonomic scope" value="Bacteria"/>
</dbReference>
<sequence length="185" mass="20105">MEGISFSQAYRQACKTAKALNTSTLEHVAKSSNPTLRAVFAEDAAALIGLLIAFLGIFLHQLTGSPIPDAPGSIAVGVLLAVVAVVLIDRNHRFLIGQSLSPETEKLAVGLLLQRPEIDRVTYIHLEFVGPSKLYVVAAVDMVGNEDEDDVAIRLRRLERELENLRYIEEAVITLSTKDEPSLSG</sequence>
<dbReference type="Gene3D" id="1.20.1510.10">
    <property type="entry name" value="Cation efflux protein transmembrane domain"/>
    <property type="match status" value="1"/>
</dbReference>
<dbReference type="GO" id="GO:0006829">
    <property type="term" value="P:zinc ion transport"/>
    <property type="evidence" value="ECO:0007669"/>
    <property type="project" value="InterPro"/>
</dbReference>
<accession>A9WUI3</accession>
<evidence type="ECO:0000256" key="3">
    <source>
        <dbReference type="ARBA" id="ARBA00022692"/>
    </source>
</evidence>
<evidence type="ECO:0000256" key="1">
    <source>
        <dbReference type="ARBA" id="ARBA00004141"/>
    </source>
</evidence>
<dbReference type="EMBL" id="CP000910">
    <property type="protein sequence ID" value="ABY24854.1"/>
    <property type="molecule type" value="Genomic_DNA"/>
</dbReference>
<feature type="transmembrane region" description="Helical" evidence="6">
    <location>
        <begin position="39"/>
        <end position="58"/>
    </location>
</feature>
<reference evidence="8" key="1">
    <citation type="journal article" date="2008" name="J. Bacteriol.">
        <title>Genome sequence of the fish pathogen Renibacterium salmoninarum suggests reductive evolution away from an environmental Arthrobacter ancestor.</title>
        <authorList>
            <person name="Wiens G.D."/>
            <person name="Rockey D.D."/>
            <person name="Wu Z."/>
            <person name="Chang J."/>
            <person name="Levy R."/>
            <person name="Crane S."/>
            <person name="Chen D.S."/>
            <person name="Capri G.R."/>
            <person name="Burnett J.R."/>
            <person name="Sudheesh P.S."/>
            <person name="Schipma M.J."/>
            <person name="Burd H."/>
            <person name="Bhattacharyya A."/>
            <person name="Rhodes L.D."/>
            <person name="Kaul R."/>
            <person name="Strom M.S."/>
        </authorList>
    </citation>
    <scope>NUCLEOTIDE SEQUENCE [LARGE SCALE GENOMIC DNA]</scope>
    <source>
        <strain evidence="8">ATCC 33209 / DSM 20767 / JCM 11484 / NBRC 15589 / NCIMB 2235</strain>
    </source>
</reference>
<dbReference type="PANTHER" id="PTHR13414:SF9">
    <property type="entry name" value="PROTON-COUPLED ZINC ANTIPORTER SLC30A9, MITOCHONDRIAL"/>
    <property type="match status" value="1"/>
</dbReference>
<feature type="transmembrane region" description="Helical" evidence="6">
    <location>
        <begin position="70"/>
        <end position="88"/>
    </location>
</feature>
<dbReference type="GO" id="GO:0006882">
    <property type="term" value="P:intracellular zinc ion homeostasis"/>
    <property type="evidence" value="ECO:0007669"/>
    <property type="project" value="TreeGrafter"/>
</dbReference>
<gene>
    <name evidence="7" type="ordered locus">RSal33209_3136</name>
</gene>
<keyword evidence="3 6" id="KW-0812">Transmembrane</keyword>
<evidence type="ECO:0000313" key="7">
    <source>
        <dbReference type="EMBL" id="ABY24854.1"/>
    </source>
</evidence>
<keyword evidence="5 6" id="KW-0472">Membrane</keyword>
<keyword evidence="2" id="KW-0813">Transport</keyword>
<dbReference type="InterPro" id="IPR040177">
    <property type="entry name" value="SLC30A9"/>
</dbReference>
<evidence type="ECO:0000256" key="4">
    <source>
        <dbReference type="ARBA" id="ARBA00022989"/>
    </source>
</evidence>
<comment type="subcellular location">
    <subcellularLocation>
        <location evidence="1">Membrane</location>
        <topology evidence="1">Multi-pass membrane protein</topology>
    </subcellularLocation>
</comment>
<dbReference type="GO" id="GO:0016020">
    <property type="term" value="C:membrane"/>
    <property type="evidence" value="ECO:0007669"/>
    <property type="project" value="UniProtKB-SubCell"/>
</dbReference>
<evidence type="ECO:0000256" key="2">
    <source>
        <dbReference type="ARBA" id="ARBA00022448"/>
    </source>
</evidence>
<keyword evidence="4 6" id="KW-1133">Transmembrane helix</keyword>
<dbReference type="SUPFAM" id="SSF161111">
    <property type="entry name" value="Cation efflux protein transmembrane domain-like"/>
    <property type="match status" value="1"/>
</dbReference>
<protein>
    <submittedName>
        <fullName evidence="7">Co/Zn/Cd cation transporter</fullName>
    </submittedName>
</protein>
<dbReference type="HOGENOM" id="CLU_1460165_0_0_11"/>
<evidence type="ECO:0000313" key="8">
    <source>
        <dbReference type="Proteomes" id="UP000002007"/>
    </source>
</evidence>
<evidence type="ECO:0000256" key="5">
    <source>
        <dbReference type="ARBA" id="ARBA00023136"/>
    </source>
</evidence>
<name>A9WUI3_RENSM</name>